<gene>
    <name evidence="1" type="ORF">S03H2_31344</name>
</gene>
<feature type="non-terminal residue" evidence="1">
    <location>
        <position position="55"/>
    </location>
</feature>
<organism evidence="1">
    <name type="scientific">marine sediment metagenome</name>
    <dbReference type="NCBI Taxonomy" id="412755"/>
    <lineage>
        <taxon>unclassified sequences</taxon>
        <taxon>metagenomes</taxon>
        <taxon>ecological metagenomes</taxon>
    </lineage>
</organism>
<evidence type="ECO:0000313" key="1">
    <source>
        <dbReference type="EMBL" id="GAH61575.1"/>
    </source>
</evidence>
<accession>X1HWY7</accession>
<sequence>MQVNIQATQGVCSEFIDDKGKRRDVSIIIAPLTVTANEEQSKIAVKEGCNLWKSC</sequence>
<dbReference type="AlphaFoldDB" id="X1HWY7"/>
<comment type="caution">
    <text evidence="1">The sequence shown here is derived from an EMBL/GenBank/DDBJ whole genome shotgun (WGS) entry which is preliminary data.</text>
</comment>
<proteinExistence type="predicted"/>
<protein>
    <submittedName>
        <fullName evidence="1">Uncharacterized protein</fullName>
    </submittedName>
</protein>
<name>X1HWY7_9ZZZZ</name>
<reference evidence="1" key="1">
    <citation type="journal article" date="2014" name="Front. Microbiol.">
        <title>High frequency of phylogenetically diverse reductive dehalogenase-homologous genes in deep subseafloor sedimentary metagenomes.</title>
        <authorList>
            <person name="Kawai M."/>
            <person name="Futagami T."/>
            <person name="Toyoda A."/>
            <person name="Takaki Y."/>
            <person name="Nishi S."/>
            <person name="Hori S."/>
            <person name="Arai W."/>
            <person name="Tsubouchi T."/>
            <person name="Morono Y."/>
            <person name="Uchiyama I."/>
            <person name="Ito T."/>
            <person name="Fujiyama A."/>
            <person name="Inagaki F."/>
            <person name="Takami H."/>
        </authorList>
    </citation>
    <scope>NUCLEOTIDE SEQUENCE</scope>
    <source>
        <strain evidence="1">Expedition CK06-06</strain>
    </source>
</reference>
<dbReference type="EMBL" id="BARU01018999">
    <property type="protein sequence ID" value="GAH61575.1"/>
    <property type="molecule type" value="Genomic_DNA"/>
</dbReference>